<dbReference type="AlphaFoldDB" id="A0A0C2XPS6"/>
<dbReference type="PANTHER" id="PTHR42791">
    <property type="entry name" value="GNAT FAMILY ACETYLTRANSFERASE"/>
    <property type="match status" value="1"/>
</dbReference>
<dbReference type="SUPFAM" id="SSF55729">
    <property type="entry name" value="Acyl-CoA N-acyltransferases (Nat)"/>
    <property type="match status" value="1"/>
</dbReference>
<dbReference type="Pfam" id="PF00583">
    <property type="entry name" value="Acetyltransf_1"/>
    <property type="match status" value="1"/>
</dbReference>
<dbReference type="InParanoid" id="A0A0C2XPS6"/>
<accession>A0A0C2XPS6</accession>
<dbReference type="PROSITE" id="PS51186">
    <property type="entry name" value="GNAT"/>
    <property type="match status" value="1"/>
</dbReference>
<gene>
    <name evidence="2" type="ORF">M378DRAFT_182786</name>
</gene>
<dbReference type="Gene3D" id="3.40.630.30">
    <property type="match status" value="1"/>
</dbReference>
<evidence type="ECO:0000259" key="1">
    <source>
        <dbReference type="PROSITE" id="PS51186"/>
    </source>
</evidence>
<name>A0A0C2XPS6_AMAMK</name>
<protein>
    <recommendedName>
        <fullName evidence="1">N-acetyltransferase domain-containing protein</fullName>
    </recommendedName>
</protein>
<proteinExistence type="predicted"/>
<keyword evidence="3" id="KW-1185">Reference proteome</keyword>
<reference evidence="2 3" key="1">
    <citation type="submission" date="2014-04" db="EMBL/GenBank/DDBJ databases">
        <title>Evolutionary Origins and Diversification of the Mycorrhizal Mutualists.</title>
        <authorList>
            <consortium name="DOE Joint Genome Institute"/>
            <consortium name="Mycorrhizal Genomics Consortium"/>
            <person name="Kohler A."/>
            <person name="Kuo A."/>
            <person name="Nagy L.G."/>
            <person name="Floudas D."/>
            <person name="Copeland A."/>
            <person name="Barry K.W."/>
            <person name="Cichocki N."/>
            <person name="Veneault-Fourrey C."/>
            <person name="LaButti K."/>
            <person name="Lindquist E.A."/>
            <person name="Lipzen A."/>
            <person name="Lundell T."/>
            <person name="Morin E."/>
            <person name="Murat C."/>
            <person name="Riley R."/>
            <person name="Ohm R."/>
            <person name="Sun H."/>
            <person name="Tunlid A."/>
            <person name="Henrissat B."/>
            <person name="Grigoriev I.V."/>
            <person name="Hibbett D.S."/>
            <person name="Martin F."/>
        </authorList>
    </citation>
    <scope>NUCLEOTIDE SEQUENCE [LARGE SCALE GENOMIC DNA]</scope>
    <source>
        <strain evidence="2 3">Koide BX008</strain>
    </source>
</reference>
<feature type="domain" description="N-acetyltransferase" evidence="1">
    <location>
        <begin position="21"/>
        <end position="197"/>
    </location>
</feature>
<dbReference type="EMBL" id="KN818222">
    <property type="protein sequence ID" value="KIL71208.1"/>
    <property type="molecule type" value="Genomic_DNA"/>
</dbReference>
<dbReference type="CDD" id="cd04301">
    <property type="entry name" value="NAT_SF"/>
    <property type="match status" value="1"/>
</dbReference>
<sequence>MSITYQRVPNPTVEQVEATVALFTDLMKEDIAALCLSGAPALIPDLARAMIKAGIYAAGEYYLATDENGEIVGYTMWMPPGQEMFSTPEQRALGLNDFMVKLPEEGREYPKSFGKVDSWWLHMAMVRRDYQHQGIAKTLINMVRDKAIADGAIIALSTTTDENVPIYQKCGFELKGTMIMPSPLGEWPLHVLALPPK</sequence>
<dbReference type="InterPro" id="IPR052523">
    <property type="entry name" value="Trichothecene_AcTrans"/>
</dbReference>
<organism evidence="2 3">
    <name type="scientific">Amanita muscaria (strain Koide BX008)</name>
    <dbReference type="NCBI Taxonomy" id="946122"/>
    <lineage>
        <taxon>Eukaryota</taxon>
        <taxon>Fungi</taxon>
        <taxon>Dikarya</taxon>
        <taxon>Basidiomycota</taxon>
        <taxon>Agaricomycotina</taxon>
        <taxon>Agaricomycetes</taxon>
        <taxon>Agaricomycetidae</taxon>
        <taxon>Agaricales</taxon>
        <taxon>Pluteineae</taxon>
        <taxon>Amanitaceae</taxon>
        <taxon>Amanita</taxon>
    </lineage>
</organism>
<dbReference type="PANTHER" id="PTHR42791:SF1">
    <property type="entry name" value="N-ACETYLTRANSFERASE DOMAIN-CONTAINING PROTEIN"/>
    <property type="match status" value="1"/>
</dbReference>
<evidence type="ECO:0000313" key="2">
    <source>
        <dbReference type="EMBL" id="KIL71208.1"/>
    </source>
</evidence>
<dbReference type="InterPro" id="IPR000182">
    <property type="entry name" value="GNAT_dom"/>
</dbReference>
<dbReference type="InterPro" id="IPR016181">
    <property type="entry name" value="Acyl_CoA_acyltransferase"/>
</dbReference>
<dbReference type="Proteomes" id="UP000054549">
    <property type="component" value="Unassembled WGS sequence"/>
</dbReference>
<dbReference type="HOGENOM" id="CLU_086106_1_1_1"/>
<dbReference type="OrthoDB" id="61113at2759"/>
<dbReference type="GO" id="GO:0016747">
    <property type="term" value="F:acyltransferase activity, transferring groups other than amino-acyl groups"/>
    <property type="evidence" value="ECO:0007669"/>
    <property type="project" value="InterPro"/>
</dbReference>
<evidence type="ECO:0000313" key="3">
    <source>
        <dbReference type="Proteomes" id="UP000054549"/>
    </source>
</evidence>
<dbReference type="STRING" id="946122.A0A0C2XPS6"/>